<evidence type="ECO:0000313" key="2">
    <source>
        <dbReference type="EMBL" id="KQJ95411.1"/>
    </source>
</evidence>
<dbReference type="Proteomes" id="UP000008810">
    <property type="component" value="Chromosome 3"/>
</dbReference>
<evidence type="ECO:0000313" key="4">
    <source>
        <dbReference type="Proteomes" id="UP000008810"/>
    </source>
</evidence>
<evidence type="ECO:0000256" key="1">
    <source>
        <dbReference type="SAM" id="SignalP"/>
    </source>
</evidence>
<protein>
    <submittedName>
        <fullName evidence="2 3">Uncharacterized protein</fullName>
    </submittedName>
</protein>
<reference evidence="3" key="3">
    <citation type="submission" date="2018-08" db="UniProtKB">
        <authorList>
            <consortium name="EnsemblPlants"/>
        </authorList>
    </citation>
    <scope>IDENTIFICATION</scope>
    <source>
        <strain evidence="3">cv. Bd21</strain>
    </source>
</reference>
<dbReference type="OrthoDB" id="592605at2759"/>
<feature type="signal peptide" evidence="1">
    <location>
        <begin position="1"/>
        <end position="20"/>
    </location>
</feature>
<name>A0A0Q3I486_BRADI</name>
<dbReference type="EnsemblPlants" id="KQJ95411">
    <property type="protein sequence ID" value="KQJ95411"/>
    <property type="gene ID" value="BRADI_3g17045v3"/>
</dbReference>
<gene>
    <name evidence="2" type="ORF">BRADI_3g17045v3</name>
</gene>
<reference evidence="2 3" key="1">
    <citation type="journal article" date="2010" name="Nature">
        <title>Genome sequencing and analysis of the model grass Brachypodium distachyon.</title>
        <authorList>
            <consortium name="International Brachypodium Initiative"/>
        </authorList>
    </citation>
    <scope>NUCLEOTIDE SEQUENCE [LARGE SCALE GENOMIC DNA]</scope>
    <source>
        <strain evidence="2 3">Bd21</strain>
    </source>
</reference>
<accession>A0A0Q3I486</accession>
<dbReference type="Gramene" id="KQJ95411">
    <property type="protein sequence ID" value="KQJ95411"/>
    <property type="gene ID" value="BRADI_3g17045v3"/>
</dbReference>
<keyword evidence="4" id="KW-1185">Reference proteome</keyword>
<sequence>MWEQRALLFHLTLRLNKLVADTTTTVGYLLNYFELLQCFRLPENTM</sequence>
<dbReference type="InParanoid" id="A0A0Q3I486"/>
<reference evidence="2" key="2">
    <citation type="submission" date="2017-06" db="EMBL/GenBank/DDBJ databases">
        <title>WGS assembly of Brachypodium distachyon.</title>
        <authorList>
            <consortium name="The International Brachypodium Initiative"/>
            <person name="Lucas S."/>
            <person name="Harmon-Smith M."/>
            <person name="Lail K."/>
            <person name="Tice H."/>
            <person name="Grimwood J."/>
            <person name="Bruce D."/>
            <person name="Barry K."/>
            <person name="Shu S."/>
            <person name="Lindquist E."/>
            <person name="Wang M."/>
            <person name="Pitluck S."/>
            <person name="Vogel J.P."/>
            <person name="Garvin D.F."/>
            <person name="Mockler T.C."/>
            <person name="Schmutz J."/>
            <person name="Rokhsar D."/>
            <person name="Bevan M.W."/>
        </authorList>
    </citation>
    <scope>NUCLEOTIDE SEQUENCE</scope>
    <source>
        <strain evidence="2">Bd21</strain>
    </source>
</reference>
<keyword evidence="1" id="KW-0732">Signal</keyword>
<proteinExistence type="predicted"/>
<organism evidence="2">
    <name type="scientific">Brachypodium distachyon</name>
    <name type="common">Purple false brome</name>
    <name type="synonym">Trachynia distachya</name>
    <dbReference type="NCBI Taxonomy" id="15368"/>
    <lineage>
        <taxon>Eukaryota</taxon>
        <taxon>Viridiplantae</taxon>
        <taxon>Streptophyta</taxon>
        <taxon>Embryophyta</taxon>
        <taxon>Tracheophyta</taxon>
        <taxon>Spermatophyta</taxon>
        <taxon>Magnoliopsida</taxon>
        <taxon>Liliopsida</taxon>
        <taxon>Poales</taxon>
        <taxon>Poaceae</taxon>
        <taxon>BOP clade</taxon>
        <taxon>Pooideae</taxon>
        <taxon>Stipodae</taxon>
        <taxon>Brachypodieae</taxon>
        <taxon>Brachypodium</taxon>
    </lineage>
</organism>
<dbReference type="EMBL" id="CM000882">
    <property type="protein sequence ID" value="KQJ95411.1"/>
    <property type="molecule type" value="Genomic_DNA"/>
</dbReference>
<feature type="chain" id="PRO_5033238192" evidence="1">
    <location>
        <begin position="21"/>
        <end position="46"/>
    </location>
</feature>
<evidence type="ECO:0000313" key="3">
    <source>
        <dbReference type="EnsemblPlants" id="KQJ95411"/>
    </source>
</evidence>
<dbReference type="AlphaFoldDB" id="A0A0Q3I486"/>